<dbReference type="InterPro" id="IPR008257">
    <property type="entry name" value="Pept_M19"/>
</dbReference>
<name>A0A7J3ZJH7_9CREN</name>
<accession>A0A7J3ZJH7</accession>
<dbReference type="Gene3D" id="3.20.20.140">
    <property type="entry name" value="Metal-dependent hydrolases"/>
    <property type="match status" value="1"/>
</dbReference>
<comment type="caution">
    <text evidence="1">The sequence shown here is derived from an EMBL/GenBank/DDBJ whole genome shotgun (WGS) entry which is preliminary data.</text>
</comment>
<dbReference type="PANTHER" id="PTHR10443:SF12">
    <property type="entry name" value="DIPEPTIDASE"/>
    <property type="match status" value="1"/>
</dbReference>
<reference evidence="1" key="1">
    <citation type="journal article" date="2020" name="mSystems">
        <title>Genome- and Community-Level Interaction Insights into Carbon Utilization and Element Cycling Functions of Hydrothermarchaeota in Hydrothermal Sediment.</title>
        <authorList>
            <person name="Zhou Z."/>
            <person name="Liu Y."/>
            <person name="Xu W."/>
            <person name="Pan J."/>
            <person name="Luo Z.H."/>
            <person name="Li M."/>
        </authorList>
    </citation>
    <scope>NUCLEOTIDE SEQUENCE [LARGE SCALE GENOMIC DNA]</scope>
    <source>
        <strain evidence="1">SpSt-1116</strain>
    </source>
</reference>
<dbReference type="PROSITE" id="PS51365">
    <property type="entry name" value="RENAL_DIPEPTIDASE_2"/>
    <property type="match status" value="1"/>
</dbReference>
<dbReference type="Pfam" id="PF01244">
    <property type="entry name" value="Peptidase_M19"/>
    <property type="match status" value="1"/>
</dbReference>
<gene>
    <name evidence="1" type="ORF">ENM78_01915</name>
</gene>
<dbReference type="EMBL" id="DRZC01000027">
    <property type="protein sequence ID" value="HHQ80208.1"/>
    <property type="molecule type" value="Genomic_DNA"/>
</dbReference>
<sequence>MGGRKRYTGYKSFQYLEPGVDYKEYKLAKELGRVESTKIELSKVEEERVQEILEKSIVISLHDHPEVFPENVGDVIEYIRSGRIALGYEGLVASYLDAVFDGLENGTGIMRSPDPWDWDNIIYQIGYRLSDIAMQDFVIKAQRVDDILRAFNEGKVALVLHLEAPPTGTGYDIDRVDVLHGLGVRCMGIVYSHGNELASGLADRNDGGLTDLGYEVVRRMNKLGMAIDISHAGDRSSLDVIEASKDPVFITHAGARALWPSPRLKPDEVIQALAERGGVIGIEAAPHTTITYKNRRHSIESVMEHFQYIEKLVGIDYVAFGPDTLFGDHVALHKLFAKELAIRKAQKPKEMELEFPEVEYVDGLENPADFPNIVRWLVKHGYSDNEIKKVIGENVLRVLRRVWR</sequence>
<organism evidence="1">
    <name type="scientific">Fervidicoccus fontis</name>
    <dbReference type="NCBI Taxonomy" id="683846"/>
    <lineage>
        <taxon>Archaea</taxon>
        <taxon>Thermoproteota</taxon>
        <taxon>Thermoprotei</taxon>
        <taxon>Fervidicoccales</taxon>
        <taxon>Fervidicoccaceae</taxon>
        <taxon>Fervidicoccus</taxon>
    </lineage>
</organism>
<dbReference type="GO" id="GO:0006508">
    <property type="term" value="P:proteolysis"/>
    <property type="evidence" value="ECO:0007669"/>
    <property type="project" value="InterPro"/>
</dbReference>
<protein>
    <submittedName>
        <fullName evidence="1">Diguanylate cyclase</fullName>
    </submittedName>
</protein>
<dbReference type="AlphaFoldDB" id="A0A7J3ZJH7"/>
<proteinExistence type="predicted"/>
<dbReference type="PANTHER" id="PTHR10443">
    <property type="entry name" value="MICROSOMAL DIPEPTIDASE"/>
    <property type="match status" value="1"/>
</dbReference>
<evidence type="ECO:0000313" key="1">
    <source>
        <dbReference type="EMBL" id="HHQ80208.1"/>
    </source>
</evidence>
<dbReference type="InterPro" id="IPR032466">
    <property type="entry name" value="Metal_Hydrolase"/>
</dbReference>
<dbReference type="GO" id="GO:0070573">
    <property type="term" value="F:metallodipeptidase activity"/>
    <property type="evidence" value="ECO:0007669"/>
    <property type="project" value="InterPro"/>
</dbReference>
<dbReference type="SUPFAM" id="SSF51556">
    <property type="entry name" value="Metallo-dependent hydrolases"/>
    <property type="match status" value="1"/>
</dbReference>